<dbReference type="Pfam" id="PF02213">
    <property type="entry name" value="GYF"/>
    <property type="match status" value="1"/>
</dbReference>
<proteinExistence type="predicted"/>
<evidence type="ECO:0000256" key="1">
    <source>
        <dbReference type="SAM" id="MobiDB-lite"/>
    </source>
</evidence>
<accession>A0AAN7PTZ7</accession>
<dbReference type="SMART" id="SM00444">
    <property type="entry name" value="GYF"/>
    <property type="match status" value="1"/>
</dbReference>
<organism evidence="3 4">
    <name type="scientific">Trapa incisa</name>
    <dbReference type="NCBI Taxonomy" id="236973"/>
    <lineage>
        <taxon>Eukaryota</taxon>
        <taxon>Viridiplantae</taxon>
        <taxon>Streptophyta</taxon>
        <taxon>Embryophyta</taxon>
        <taxon>Tracheophyta</taxon>
        <taxon>Spermatophyta</taxon>
        <taxon>Magnoliopsida</taxon>
        <taxon>eudicotyledons</taxon>
        <taxon>Gunneridae</taxon>
        <taxon>Pentapetalae</taxon>
        <taxon>rosids</taxon>
        <taxon>malvids</taxon>
        <taxon>Myrtales</taxon>
        <taxon>Lythraceae</taxon>
        <taxon>Trapa</taxon>
    </lineage>
</organism>
<dbReference type="InterPro" id="IPR045894">
    <property type="entry name" value="At5g08430-like"/>
</dbReference>
<feature type="region of interest" description="Disordered" evidence="1">
    <location>
        <begin position="321"/>
        <end position="343"/>
    </location>
</feature>
<dbReference type="SUPFAM" id="SSF159042">
    <property type="entry name" value="Plus3-like"/>
    <property type="match status" value="1"/>
</dbReference>
<dbReference type="PANTHER" id="PTHR46851">
    <property type="entry name" value="OS01G0884500 PROTEIN"/>
    <property type="match status" value="1"/>
</dbReference>
<dbReference type="Gene3D" id="3.30.1490.40">
    <property type="match status" value="1"/>
</dbReference>
<name>A0AAN7PTZ7_9MYRT</name>
<dbReference type="GO" id="GO:0003677">
    <property type="term" value="F:DNA binding"/>
    <property type="evidence" value="ECO:0007669"/>
    <property type="project" value="InterPro"/>
</dbReference>
<reference evidence="3 4" key="1">
    <citation type="journal article" date="2023" name="Hortic Res">
        <title>Pangenome of water caltrop reveals structural variations and asymmetric subgenome divergence after allopolyploidization.</title>
        <authorList>
            <person name="Zhang X."/>
            <person name="Chen Y."/>
            <person name="Wang L."/>
            <person name="Yuan Y."/>
            <person name="Fang M."/>
            <person name="Shi L."/>
            <person name="Lu R."/>
            <person name="Comes H.P."/>
            <person name="Ma Y."/>
            <person name="Chen Y."/>
            <person name="Huang G."/>
            <person name="Zhou Y."/>
            <person name="Zheng Z."/>
            <person name="Qiu Y."/>
        </authorList>
    </citation>
    <scope>NUCLEOTIDE SEQUENCE [LARGE SCALE GENOMIC DNA]</scope>
    <source>
        <tissue evidence="3">Roots</tissue>
    </source>
</reference>
<dbReference type="AlphaFoldDB" id="A0AAN7PTZ7"/>
<dbReference type="Proteomes" id="UP001345219">
    <property type="component" value="Chromosome 2"/>
</dbReference>
<dbReference type="SUPFAM" id="SSF55277">
    <property type="entry name" value="GYF domain"/>
    <property type="match status" value="1"/>
</dbReference>
<dbReference type="PROSITE" id="PS50829">
    <property type="entry name" value="GYF"/>
    <property type="match status" value="1"/>
</dbReference>
<comment type="caution">
    <text evidence="3">The sequence shown here is derived from an EMBL/GenBank/DDBJ whole genome shotgun (WGS) entry which is preliminary data.</text>
</comment>
<dbReference type="PANTHER" id="PTHR46851:SF11">
    <property type="entry name" value="GYF DOMAIN-CONTAINING PROTEIN"/>
    <property type="match status" value="1"/>
</dbReference>
<dbReference type="EMBL" id="JAXIOK010000015">
    <property type="protein sequence ID" value="KAK4754217.1"/>
    <property type="molecule type" value="Genomic_DNA"/>
</dbReference>
<dbReference type="InterPro" id="IPR058668">
    <property type="entry name" value="NERD_dom"/>
</dbReference>
<protein>
    <recommendedName>
        <fullName evidence="2">GYF domain-containing protein</fullName>
    </recommendedName>
</protein>
<dbReference type="Pfam" id="PF25980">
    <property type="entry name" value="NERD_plant"/>
    <property type="match status" value="1"/>
</dbReference>
<dbReference type="InterPro" id="IPR035445">
    <property type="entry name" value="GYF-like_dom_sf"/>
</dbReference>
<evidence type="ECO:0000313" key="3">
    <source>
        <dbReference type="EMBL" id="KAK4754217.1"/>
    </source>
</evidence>
<feature type="domain" description="GYF" evidence="2">
    <location>
        <begin position="387"/>
        <end position="441"/>
    </location>
</feature>
<keyword evidence="4" id="KW-1185">Reference proteome</keyword>
<dbReference type="InterPro" id="IPR003169">
    <property type="entry name" value="GYF"/>
</dbReference>
<evidence type="ECO:0000259" key="2">
    <source>
        <dbReference type="PROSITE" id="PS50829"/>
    </source>
</evidence>
<gene>
    <name evidence="3" type="ORF">SAY87_002321</name>
</gene>
<dbReference type="InterPro" id="IPR036128">
    <property type="entry name" value="Plus3-like_sf"/>
</dbReference>
<sequence>MLNKLLLNSLSGIRNVSKGTNVSEEVLLRVPLRDTCISTLSDDSFTEEECEELCHKMKSGMYKRLTLVDLEKKVKVLHEDITKHRIVKEIALLQDLIERANEKGWRKEYPLATEYLERKQLLQTETEQSHMLHDYAAEEFFPEDDIDWLTSSESSLGDKPEIAKSMSNGAAASSMMDFSGHGKQLLEKAHTNEVGPMCMELNFAESFKGTLSRLQEAPQMVDFSCREPGMTGLSAASNETKDLLATRAISSAEYWWCSVQESQMKNAIEDTFAIMDMKKGFNGAAMNTSQVRDFSLVVPERNRFGGSSSRVKSLTNIALGTNSTEPVHGSRAQENPHKSQNQPVDLNLGVAVTTTEKKVEADAQVIYLSSDDEGDSGQNSSGFNNGSGVWYYEDPSGYQQGPFSLEMLKQWSDAHYFPADFKVWMAGQNRSHATELTGILRWMFHDY</sequence>
<evidence type="ECO:0000313" key="4">
    <source>
        <dbReference type="Proteomes" id="UP001345219"/>
    </source>
</evidence>
<dbReference type="Gene3D" id="3.90.70.200">
    <property type="entry name" value="Plus-3 domain"/>
    <property type="match status" value="1"/>
</dbReference>